<feature type="domain" description="Lipocalin-like" evidence="1">
    <location>
        <begin position="184"/>
        <end position="299"/>
    </location>
</feature>
<accession>J9GZ15</accession>
<dbReference type="InterPro" id="IPR024311">
    <property type="entry name" value="Lipocalin-like"/>
</dbReference>
<evidence type="ECO:0000259" key="1">
    <source>
        <dbReference type="Pfam" id="PF13944"/>
    </source>
</evidence>
<proteinExistence type="predicted"/>
<organism evidence="2">
    <name type="scientific">gut metagenome</name>
    <dbReference type="NCBI Taxonomy" id="749906"/>
    <lineage>
        <taxon>unclassified sequences</taxon>
        <taxon>metagenomes</taxon>
        <taxon>organismal metagenomes</taxon>
    </lineage>
</organism>
<evidence type="ECO:0000313" key="2">
    <source>
        <dbReference type="EMBL" id="EJX08478.1"/>
    </source>
</evidence>
<dbReference type="EMBL" id="AMCI01000616">
    <property type="protein sequence ID" value="EJX08478.1"/>
    <property type="molecule type" value="Genomic_DNA"/>
</dbReference>
<reference evidence="2" key="1">
    <citation type="journal article" date="2012" name="PLoS ONE">
        <title>Gene sets for utilization of primary and secondary nutrition supplies in the distal gut of endangered iberian lynx.</title>
        <authorList>
            <person name="Alcaide M."/>
            <person name="Messina E."/>
            <person name="Richter M."/>
            <person name="Bargiela R."/>
            <person name="Peplies J."/>
            <person name="Huws S.A."/>
            <person name="Newbold C.J."/>
            <person name="Golyshin P.N."/>
            <person name="Simon M.A."/>
            <person name="Lopez G."/>
            <person name="Yakimov M.M."/>
            <person name="Ferrer M."/>
        </authorList>
    </citation>
    <scope>NUCLEOTIDE SEQUENCE</scope>
</reference>
<gene>
    <name evidence="2" type="ORF">EVA_03413</name>
</gene>
<protein>
    <recommendedName>
        <fullName evidence="1">Lipocalin-like domain-containing protein</fullName>
    </recommendedName>
</protein>
<comment type="caution">
    <text evidence="2">The sequence shown here is derived from an EMBL/GenBank/DDBJ whole genome shotgun (WGS) entry which is preliminary data.</text>
</comment>
<dbReference type="AlphaFoldDB" id="J9GZ15"/>
<name>J9GZ15_9ZZZZ</name>
<sequence>MLIDDLSYEYNSELISFTLNGQAITIPAANGTTDCSQQTYDETKAVFTSNGKGATIEKTYEETSALLTVTVKGNDWSNDNKNEHQYKFQFKKAAAAPATLTAVTIAGENYADFKSNTYDYTLPLVYNPGYVITGTAAEGCQLVENLAVADTLTKTFKLEVKNSEQKVTTYTFKFTEAVTATECGDYKGGLSVLLTSATDNSTTATPLTNTTITLSKNKNNTYNLALNNFSFGGLPVGDIFVPNVALQNNKLEATRTIVMTSSNSDAMGSMLGALPVKVSVELLKTQEKKATASIDIILDGSFLSQMFKGIHVDFTSFTVDEKEPLTDGWAGRSYYPYIKAEGQITKNTAKFLQLNNCYVDQENVKHNLPMTYIDLTKATLNADVTLADIMAGAPQDNNTLVYLPAGSKISGKNVIVDGQADSLKLMDGQPFQAPTAFTATTVNYNREFTTTANYVSTLVLPYSMDATDVKGEVYEFTGVNGNTINFQKVNATEANKPYLIIASEANPFKAKNVQIAATPNTMANVIGDYAHVGTYTKQEVTSDTTVTYYGYTNGQFVKANKGTLNPFHTMIKASVTNAATMLSLKLGNEVTGIVGVNSELGKVNVYNLEGKLVRSQVAAATALQGLAKGVYVINGKKVVK</sequence>
<dbReference type="Pfam" id="PF13944">
    <property type="entry name" value="Calycin_like"/>
    <property type="match status" value="1"/>
</dbReference>